<dbReference type="InterPro" id="IPR025489">
    <property type="entry name" value="DUF4381"/>
</dbReference>
<accession>A0A545T2W0</accession>
<evidence type="ECO:0000313" key="2">
    <source>
        <dbReference type="EMBL" id="TQV71552.1"/>
    </source>
</evidence>
<keyword evidence="3" id="KW-1185">Reference proteome</keyword>
<keyword evidence="1" id="KW-1133">Transmembrane helix</keyword>
<evidence type="ECO:0000256" key="1">
    <source>
        <dbReference type="SAM" id="Phobius"/>
    </source>
</evidence>
<sequence length="170" mass="19651">MAQPSNSQPANPLDQLRDIQLPPDATFWELAPGWWFVIGVAVIYLVYLLIKWNQKRQRLALIKPARKELKSIAELTPDNTAAAELSALLKRICLLYFPKKEVASLSGSQWINFLNQQSPNAIFDDKAKLIFSEMLYRKNQQVAEQDWHALLSQSEQMIEFIIRNRERQAV</sequence>
<dbReference type="RefSeq" id="WP_142943951.1">
    <property type="nucleotide sequence ID" value="NZ_VIKR01000006.1"/>
</dbReference>
<reference evidence="2 3" key="1">
    <citation type="submission" date="2019-06" db="EMBL/GenBank/DDBJ databases">
        <title>Draft genome of Aliikangiella marina GYP-15.</title>
        <authorList>
            <person name="Wang G."/>
        </authorList>
    </citation>
    <scope>NUCLEOTIDE SEQUENCE [LARGE SCALE GENOMIC DNA]</scope>
    <source>
        <strain evidence="2 3">GYP-15</strain>
    </source>
</reference>
<protein>
    <submittedName>
        <fullName evidence="2">DUF4381 domain-containing protein</fullName>
    </submittedName>
</protein>
<organism evidence="2 3">
    <name type="scientific">Aliikangiella marina</name>
    <dbReference type="NCBI Taxonomy" id="1712262"/>
    <lineage>
        <taxon>Bacteria</taxon>
        <taxon>Pseudomonadati</taxon>
        <taxon>Pseudomonadota</taxon>
        <taxon>Gammaproteobacteria</taxon>
        <taxon>Oceanospirillales</taxon>
        <taxon>Pleioneaceae</taxon>
        <taxon>Aliikangiella</taxon>
    </lineage>
</organism>
<dbReference type="OrthoDB" id="283083at2"/>
<keyword evidence="1" id="KW-0812">Transmembrane</keyword>
<name>A0A545T2W0_9GAMM</name>
<feature type="transmembrane region" description="Helical" evidence="1">
    <location>
        <begin position="33"/>
        <end position="50"/>
    </location>
</feature>
<proteinExistence type="predicted"/>
<gene>
    <name evidence="2" type="ORF">FLL45_20600</name>
</gene>
<dbReference type="Proteomes" id="UP000317839">
    <property type="component" value="Unassembled WGS sequence"/>
</dbReference>
<comment type="caution">
    <text evidence="2">The sequence shown here is derived from an EMBL/GenBank/DDBJ whole genome shotgun (WGS) entry which is preliminary data.</text>
</comment>
<evidence type="ECO:0000313" key="3">
    <source>
        <dbReference type="Proteomes" id="UP000317839"/>
    </source>
</evidence>
<dbReference type="AlphaFoldDB" id="A0A545T2W0"/>
<dbReference type="EMBL" id="VIKR01000006">
    <property type="protein sequence ID" value="TQV71552.1"/>
    <property type="molecule type" value="Genomic_DNA"/>
</dbReference>
<keyword evidence="1" id="KW-0472">Membrane</keyword>
<dbReference type="Pfam" id="PF14316">
    <property type="entry name" value="DUF4381"/>
    <property type="match status" value="1"/>
</dbReference>